<dbReference type="EMBL" id="JH597761">
    <property type="protein sequence ID" value="EHP70638.1"/>
    <property type="molecule type" value="Genomic_DNA"/>
</dbReference>
<organism evidence="5 6">
    <name type="scientific">Metallosphaera yellowstonensis MK1</name>
    <dbReference type="NCBI Taxonomy" id="671065"/>
    <lineage>
        <taxon>Archaea</taxon>
        <taxon>Thermoproteota</taxon>
        <taxon>Thermoprotei</taxon>
        <taxon>Sulfolobales</taxon>
        <taxon>Sulfolobaceae</taxon>
        <taxon>Metallosphaera</taxon>
    </lineage>
</organism>
<dbReference type="STRING" id="671065.MetMK1DRAFT_00011410"/>
<proteinExistence type="predicted"/>
<name>H2C317_9CREN</name>
<dbReference type="HOGENOM" id="CLU_044118_5_0_2"/>
<evidence type="ECO:0000313" key="5">
    <source>
        <dbReference type="EMBL" id="EHP70638.1"/>
    </source>
</evidence>
<evidence type="ECO:0000313" key="6">
    <source>
        <dbReference type="Proteomes" id="UP000003980"/>
    </source>
</evidence>
<feature type="binding site" evidence="4">
    <location>
        <position position="81"/>
    </location>
    <ligand>
        <name>Mg(2+)</name>
        <dbReference type="ChEBI" id="CHEBI:18420"/>
        <label>1</label>
        <note>catalytic</note>
    </ligand>
</feature>
<reference evidence="5 6" key="1">
    <citation type="submission" date="2012-01" db="EMBL/GenBank/DDBJ databases">
        <title>Improved High-Quality Draft sequence of Metallosphaera yellowstonensis MK1.</title>
        <authorList>
            <consortium name="US DOE Joint Genome Institute"/>
            <person name="Lucas S."/>
            <person name="Han J."/>
            <person name="Cheng J.-F."/>
            <person name="Goodwin L."/>
            <person name="Pitluck S."/>
            <person name="Peters L."/>
            <person name="Teshima H."/>
            <person name="Detter J.C."/>
            <person name="Han C."/>
            <person name="Tapia R."/>
            <person name="Land M."/>
            <person name="Hauser L."/>
            <person name="Kyrpides N."/>
            <person name="Kozubal M."/>
            <person name="Macur R.E."/>
            <person name="Jay Z."/>
            <person name="Inskeep W."/>
            <person name="Woyke T."/>
        </authorList>
    </citation>
    <scope>NUCLEOTIDE SEQUENCE [LARGE SCALE GENOMIC DNA]</scope>
    <source>
        <strain evidence="5 6">MK1</strain>
    </source>
</reference>
<dbReference type="Pfam" id="PF00459">
    <property type="entry name" value="Inositol_P"/>
    <property type="match status" value="1"/>
</dbReference>
<dbReference type="eggNOG" id="arCOG01349">
    <property type="taxonomic scope" value="Archaea"/>
</dbReference>
<dbReference type="InterPro" id="IPR000760">
    <property type="entry name" value="Inositol_monophosphatase-like"/>
</dbReference>
<dbReference type="Proteomes" id="UP000003980">
    <property type="component" value="Unassembled WGS sequence"/>
</dbReference>
<dbReference type="GO" id="GO:0008934">
    <property type="term" value="F:inositol monophosphate 1-phosphatase activity"/>
    <property type="evidence" value="ECO:0007669"/>
    <property type="project" value="TreeGrafter"/>
</dbReference>
<feature type="binding site" evidence="4">
    <location>
        <position position="64"/>
    </location>
    <ligand>
        <name>Mg(2+)</name>
        <dbReference type="ChEBI" id="CHEBI:18420"/>
        <label>1</label>
        <note>catalytic</note>
    </ligand>
</feature>
<keyword evidence="3 4" id="KW-0460">Magnesium</keyword>
<dbReference type="GO" id="GO:0046872">
    <property type="term" value="F:metal ion binding"/>
    <property type="evidence" value="ECO:0007669"/>
    <property type="project" value="UniProtKB-KW"/>
</dbReference>
<dbReference type="PANTHER" id="PTHR20854:SF4">
    <property type="entry name" value="INOSITOL-1-MONOPHOSPHATASE-RELATED"/>
    <property type="match status" value="1"/>
</dbReference>
<dbReference type="Gene3D" id="3.40.190.80">
    <property type="match status" value="1"/>
</dbReference>
<evidence type="ECO:0000256" key="1">
    <source>
        <dbReference type="ARBA" id="ARBA00022723"/>
    </source>
</evidence>
<feature type="binding site" evidence="4">
    <location>
        <position position="205"/>
    </location>
    <ligand>
        <name>Mg(2+)</name>
        <dbReference type="ChEBI" id="CHEBI:18420"/>
        <label>1</label>
        <note>catalytic</note>
    </ligand>
</feature>
<sequence>MRELLEKITKETSAYLRELSGREGLDKVIGTHGDDTTKVVDRLAEDFILENLKKEDLRITVVTEETGFIERSGSEYVAVIDPLDGSTNYLNGITWAGVSIALFKRDGSPVAGAVSEIFSGRTYSYDQERAYVDGRIFTGISNPRTRIVLSYFDRSRLREAMGILSAIEGSYKTRNLGSASLDMLLTCTGRAYLFFDIRNKLRNVDIASSSNFCKKVSINPMSLEGKSIDINLEGVTTIKSVVVSPDSSLLRRIFSGLRALPS</sequence>
<dbReference type="PRINTS" id="PR00377">
    <property type="entry name" value="IMPHPHTASES"/>
</dbReference>
<accession>H2C317</accession>
<protein>
    <submittedName>
        <fullName evidence="5">Inositol monophosphatase/fructose-1,6-bisphosphatase family protein</fullName>
    </submittedName>
</protein>
<feature type="binding site" evidence="4">
    <location>
        <position position="83"/>
    </location>
    <ligand>
        <name>Mg(2+)</name>
        <dbReference type="ChEBI" id="CHEBI:18420"/>
        <label>1</label>
        <note>catalytic</note>
    </ligand>
</feature>
<dbReference type="AlphaFoldDB" id="H2C317"/>
<evidence type="ECO:0000256" key="2">
    <source>
        <dbReference type="ARBA" id="ARBA00022801"/>
    </source>
</evidence>
<comment type="cofactor">
    <cofactor evidence="4">
        <name>Mg(2+)</name>
        <dbReference type="ChEBI" id="CHEBI:18420"/>
    </cofactor>
</comment>
<dbReference type="GO" id="GO:0006020">
    <property type="term" value="P:inositol metabolic process"/>
    <property type="evidence" value="ECO:0007669"/>
    <property type="project" value="TreeGrafter"/>
</dbReference>
<dbReference type="Gene3D" id="3.30.540.10">
    <property type="entry name" value="Fructose-1,6-Bisphosphatase, subunit A, domain 1"/>
    <property type="match status" value="1"/>
</dbReference>
<dbReference type="PANTHER" id="PTHR20854">
    <property type="entry name" value="INOSITOL MONOPHOSPHATASE"/>
    <property type="match status" value="1"/>
</dbReference>
<evidence type="ECO:0000256" key="4">
    <source>
        <dbReference type="PIRSR" id="PIRSR600760-2"/>
    </source>
</evidence>
<evidence type="ECO:0000256" key="3">
    <source>
        <dbReference type="ARBA" id="ARBA00022842"/>
    </source>
</evidence>
<keyword evidence="2" id="KW-0378">Hydrolase</keyword>
<feature type="binding site" evidence="4">
    <location>
        <position position="84"/>
    </location>
    <ligand>
        <name>Mg(2+)</name>
        <dbReference type="ChEBI" id="CHEBI:18420"/>
        <label>1</label>
        <note>catalytic</note>
    </ligand>
</feature>
<dbReference type="InterPro" id="IPR020583">
    <property type="entry name" value="Inositol_monoP_metal-BS"/>
</dbReference>
<dbReference type="GO" id="GO:0007165">
    <property type="term" value="P:signal transduction"/>
    <property type="evidence" value="ECO:0007669"/>
    <property type="project" value="TreeGrafter"/>
</dbReference>
<keyword evidence="6" id="KW-1185">Reference proteome</keyword>
<dbReference type="SUPFAM" id="SSF56655">
    <property type="entry name" value="Carbohydrate phosphatase"/>
    <property type="match status" value="1"/>
</dbReference>
<dbReference type="OrthoDB" id="58111at2157"/>
<dbReference type="RefSeq" id="WP_009071426.1">
    <property type="nucleotide sequence ID" value="NZ_JH597761.1"/>
</dbReference>
<dbReference type="PROSITE" id="PS00629">
    <property type="entry name" value="IMP_1"/>
    <property type="match status" value="1"/>
</dbReference>
<keyword evidence="1 4" id="KW-0479">Metal-binding</keyword>
<gene>
    <name evidence="5" type="ORF">MetMK1DRAFT_00011410</name>
</gene>